<dbReference type="Proteomes" id="UP000292118">
    <property type="component" value="Chromosome"/>
</dbReference>
<sequence length="508" mass="56450">MSATRLRVVPDPANTPRRAIIYARASRDRTRRAKSTKSQVDRCEWEASMRGWTVVETVVDDDRSASEYARKGRDGWSAVVEKIERGDADVLLMWEGSRATRALDAYVDLEKQLRRRNVLLSYDGETYDLAKPSDRRRAAQDAVEARYEADRIRARITRQKATDAQTGWMASQVPYGYLRTYDKRTGGLLGQEPEPHSAAVVRWMVDAILVDGMTPNSIATEMNRRDEPTPGEWREMQKGLPRPTSLGWTSKTVQQVLRGPAIAGLRQHRPADGGPEALYEAVWPAIITAEERDTLLAATYRTDRRTHQSNAPAHLLTWLARCGECGGAIRHRAQRNKGRVHRAYQCANRRCGRVYIQQGPTDEHVTAVLIGFVSNPATRATLLGVARPASAGLGLIDGVRRAAELTSKKDDLRVAFLAGSLSAETLGEVSRDIDRELAQIEAARQPAPVTGPAVLRLASSDDVAATWRALSLADRRQVLRGLFEITLTRASAKGQRTFDTGRVVVRRA</sequence>
<dbReference type="InterPro" id="IPR025827">
    <property type="entry name" value="Zn_ribbon_recom_dom"/>
</dbReference>
<dbReference type="CDD" id="cd00338">
    <property type="entry name" value="Ser_Recombinase"/>
    <property type="match status" value="1"/>
</dbReference>
<dbReference type="InterPro" id="IPR036162">
    <property type="entry name" value="Resolvase-like_N_sf"/>
</dbReference>
<dbReference type="PANTHER" id="PTHR30461">
    <property type="entry name" value="DNA-INVERTASE FROM LAMBDOID PROPHAGE"/>
    <property type="match status" value="1"/>
</dbReference>
<dbReference type="SMART" id="SM00857">
    <property type="entry name" value="Resolvase"/>
    <property type="match status" value="1"/>
</dbReference>
<dbReference type="GO" id="GO:0000150">
    <property type="term" value="F:DNA strand exchange activity"/>
    <property type="evidence" value="ECO:0007669"/>
    <property type="project" value="InterPro"/>
</dbReference>
<dbReference type="Gene3D" id="3.40.50.1390">
    <property type="entry name" value="Resolvase, N-terminal catalytic domain"/>
    <property type="match status" value="1"/>
</dbReference>
<proteinExistence type="predicted"/>
<protein>
    <submittedName>
        <fullName evidence="3">Recombinase family protein</fullName>
    </submittedName>
</protein>
<feature type="compositionally biased region" description="Basic and acidic residues" evidence="1">
    <location>
        <begin position="222"/>
        <end position="237"/>
    </location>
</feature>
<accession>A0A4P6F4W2</accession>
<dbReference type="Gene3D" id="3.90.1750.20">
    <property type="entry name" value="Putative Large Serine Recombinase, Chain B, Domain 2"/>
    <property type="match status" value="1"/>
</dbReference>
<dbReference type="EMBL" id="CP035493">
    <property type="protein sequence ID" value="QAY70386.1"/>
    <property type="molecule type" value="Genomic_DNA"/>
</dbReference>
<dbReference type="OrthoDB" id="4500247at2"/>
<dbReference type="Pfam" id="PF07508">
    <property type="entry name" value="Recombinase"/>
    <property type="match status" value="1"/>
</dbReference>
<keyword evidence="4" id="KW-1185">Reference proteome</keyword>
<dbReference type="InterPro" id="IPR038109">
    <property type="entry name" value="DNA_bind_recomb_sf"/>
</dbReference>
<evidence type="ECO:0000313" key="3">
    <source>
        <dbReference type="EMBL" id="QAY70386.1"/>
    </source>
</evidence>
<dbReference type="PROSITE" id="PS51737">
    <property type="entry name" value="RECOMBINASE_DNA_BIND"/>
    <property type="match status" value="1"/>
</dbReference>
<dbReference type="SUPFAM" id="SSF53041">
    <property type="entry name" value="Resolvase-like"/>
    <property type="match status" value="1"/>
</dbReference>
<dbReference type="AlphaFoldDB" id="A0A4P6F4W2"/>
<dbReference type="KEGG" id="xya:ET471_10375"/>
<dbReference type="InterPro" id="IPR050639">
    <property type="entry name" value="SSR_resolvase"/>
</dbReference>
<reference evidence="3 4" key="1">
    <citation type="submission" date="2019-01" db="EMBL/GenBank/DDBJ databases">
        <title>Genome sequencing of strain FW10M-9.</title>
        <authorList>
            <person name="Heo J."/>
            <person name="Kim S.-J."/>
            <person name="Kim J.-S."/>
            <person name="Hong S.-B."/>
            <person name="Kwon S.-W."/>
        </authorList>
    </citation>
    <scope>NUCLEOTIDE SEQUENCE [LARGE SCALE GENOMIC DNA]</scope>
    <source>
        <strain evidence="3 4">FW10M-9</strain>
    </source>
</reference>
<dbReference type="Pfam" id="PF00239">
    <property type="entry name" value="Resolvase"/>
    <property type="match status" value="1"/>
</dbReference>
<evidence type="ECO:0000313" key="4">
    <source>
        <dbReference type="Proteomes" id="UP000292118"/>
    </source>
</evidence>
<dbReference type="GO" id="GO:0003677">
    <property type="term" value="F:DNA binding"/>
    <property type="evidence" value="ECO:0007669"/>
    <property type="project" value="InterPro"/>
</dbReference>
<dbReference type="PANTHER" id="PTHR30461:SF23">
    <property type="entry name" value="DNA RECOMBINASE-RELATED"/>
    <property type="match status" value="1"/>
</dbReference>
<dbReference type="InterPro" id="IPR011109">
    <property type="entry name" value="DNA_bind_recombinase_dom"/>
</dbReference>
<dbReference type="InterPro" id="IPR006119">
    <property type="entry name" value="Resolv_N"/>
</dbReference>
<gene>
    <name evidence="3" type="ORF">ET471_10375</name>
</gene>
<feature type="region of interest" description="Disordered" evidence="1">
    <location>
        <begin position="220"/>
        <end position="247"/>
    </location>
</feature>
<dbReference type="RefSeq" id="WP_129188101.1">
    <property type="nucleotide sequence ID" value="NZ_CP035493.1"/>
</dbReference>
<organism evidence="3 4">
    <name type="scientific">Xylanimonas protaetiae</name>
    <dbReference type="NCBI Taxonomy" id="2509457"/>
    <lineage>
        <taxon>Bacteria</taxon>
        <taxon>Bacillati</taxon>
        <taxon>Actinomycetota</taxon>
        <taxon>Actinomycetes</taxon>
        <taxon>Micrococcales</taxon>
        <taxon>Promicromonosporaceae</taxon>
        <taxon>Xylanimonas</taxon>
    </lineage>
</organism>
<evidence type="ECO:0000259" key="2">
    <source>
        <dbReference type="PROSITE" id="PS51737"/>
    </source>
</evidence>
<dbReference type="Pfam" id="PF13408">
    <property type="entry name" value="Zn_ribbon_recom"/>
    <property type="match status" value="1"/>
</dbReference>
<evidence type="ECO:0000256" key="1">
    <source>
        <dbReference type="SAM" id="MobiDB-lite"/>
    </source>
</evidence>
<feature type="domain" description="Recombinase" evidence="2">
    <location>
        <begin position="174"/>
        <end position="305"/>
    </location>
</feature>
<name>A0A4P6F4W2_9MICO</name>